<evidence type="ECO:0000313" key="2">
    <source>
        <dbReference type="EMBL" id="GAC70722.1"/>
    </source>
</evidence>
<protein>
    <submittedName>
        <fullName evidence="2">Uncharacterized protein</fullName>
    </submittedName>
</protein>
<feature type="region of interest" description="Disordered" evidence="1">
    <location>
        <begin position="34"/>
        <end position="56"/>
    </location>
</feature>
<keyword evidence="3" id="KW-1185">Reference proteome</keyword>
<dbReference type="EMBL" id="BANX01000039">
    <property type="protein sequence ID" value="GAC70722.1"/>
    <property type="molecule type" value="Genomic_DNA"/>
</dbReference>
<sequence length="56" mass="6173">MVGGVVDEPRTQLSQRFAMYEVIPTAGMWDSFGYDESPDRGGRVTRDGVGYSGQSR</sequence>
<accession>M0QS28</accession>
<evidence type="ECO:0000256" key="1">
    <source>
        <dbReference type="SAM" id="MobiDB-lite"/>
    </source>
</evidence>
<proteinExistence type="predicted"/>
<feature type="compositionally biased region" description="Basic and acidic residues" evidence="1">
    <location>
        <begin position="37"/>
        <end position="46"/>
    </location>
</feature>
<gene>
    <name evidence="2" type="ORF">GS4_39_00530</name>
</gene>
<organism evidence="2 3">
    <name type="scientific">Gordonia soli NBRC 108243</name>
    <dbReference type="NCBI Taxonomy" id="1223545"/>
    <lineage>
        <taxon>Bacteria</taxon>
        <taxon>Bacillati</taxon>
        <taxon>Actinomycetota</taxon>
        <taxon>Actinomycetes</taxon>
        <taxon>Mycobacteriales</taxon>
        <taxon>Gordoniaceae</taxon>
        <taxon>Gordonia</taxon>
    </lineage>
</organism>
<dbReference type="AlphaFoldDB" id="M0QS28"/>
<reference evidence="2 3" key="1">
    <citation type="submission" date="2013-01" db="EMBL/GenBank/DDBJ databases">
        <title>Whole genome shotgun sequence of Gordonia soli NBRC 108243.</title>
        <authorList>
            <person name="Isaki-Nakamura S."/>
            <person name="Hosoyama A."/>
            <person name="Tsuchikane K."/>
            <person name="Ando Y."/>
            <person name="Baba S."/>
            <person name="Ohji S."/>
            <person name="Hamada M."/>
            <person name="Tamura T."/>
            <person name="Yamazoe A."/>
            <person name="Yamazaki S."/>
            <person name="Fujita N."/>
        </authorList>
    </citation>
    <scope>NUCLEOTIDE SEQUENCE [LARGE SCALE GENOMIC DNA]</scope>
    <source>
        <strain evidence="2 3">NBRC 108243</strain>
    </source>
</reference>
<name>M0QS28_9ACTN</name>
<dbReference type="Proteomes" id="UP000011666">
    <property type="component" value="Unassembled WGS sequence"/>
</dbReference>
<evidence type="ECO:0000313" key="3">
    <source>
        <dbReference type="Proteomes" id="UP000011666"/>
    </source>
</evidence>
<comment type="caution">
    <text evidence="2">The sequence shown here is derived from an EMBL/GenBank/DDBJ whole genome shotgun (WGS) entry which is preliminary data.</text>
</comment>